<proteinExistence type="predicted"/>
<gene>
    <name evidence="1" type="ORF">METZ01_LOCUS335233</name>
</gene>
<dbReference type="AlphaFoldDB" id="A0A382Q9Z8"/>
<reference evidence="1" key="1">
    <citation type="submission" date="2018-05" db="EMBL/GenBank/DDBJ databases">
        <authorList>
            <person name="Lanie J.A."/>
            <person name="Ng W.-L."/>
            <person name="Kazmierczak K.M."/>
            <person name="Andrzejewski T.M."/>
            <person name="Davidsen T.M."/>
            <person name="Wayne K.J."/>
            <person name="Tettelin H."/>
            <person name="Glass J.I."/>
            <person name="Rusch D."/>
            <person name="Podicherti R."/>
            <person name="Tsui H.-C.T."/>
            <person name="Winkler M.E."/>
        </authorList>
    </citation>
    <scope>NUCLEOTIDE SEQUENCE</scope>
</reference>
<accession>A0A382Q9Z8</accession>
<name>A0A382Q9Z8_9ZZZZ</name>
<dbReference type="EMBL" id="UINC01113032">
    <property type="protein sequence ID" value="SVC82379.1"/>
    <property type="molecule type" value="Genomic_DNA"/>
</dbReference>
<organism evidence="1">
    <name type="scientific">marine metagenome</name>
    <dbReference type="NCBI Taxonomy" id="408172"/>
    <lineage>
        <taxon>unclassified sequences</taxon>
        <taxon>metagenomes</taxon>
        <taxon>ecological metagenomes</taxon>
    </lineage>
</organism>
<protein>
    <submittedName>
        <fullName evidence="1">Uncharacterized protein</fullName>
    </submittedName>
</protein>
<sequence>MAPLNKSHQFMQTRVMMQNTSGIILDAMESVVAFHTK</sequence>
<evidence type="ECO:0000313" key="1">
    <source>
        <dbReference type="EMBL" id="SVC82379.1"/>
    </source>
</evidence>